<dbReference type="CDD" id="cd01948">
    <property type="entry name" value="EAL"/>
    <property type="match status" value="1"/>
</dbReference>
<dbReference type="NCBIfam" id="TIGR00254">
    <property type="entry name" value="GGDEF"/>
    <property type="match status" value="1"/>
</dbReference>
<dbReference type="EMBL" id="JBHSMS010000013">
    <property type="protein sequence ID" value="MFC5510248.1"/>
    <property type="molecule type" value="Genomic_DNA"/>
</dbReference>
<dbReference type="Pfam" id="PF00990">
    <property type="entry name" value="GGDEF"/>
    <property type="match status" value="2"/>
</dbReference>
<evidence type="ECO:0000259" key="1">
    <source>
        <dbReference type="PROSITE" id="PS50883"/>
    </source>
</evidence>
<dbReference type="PANTHER" id="PTHR44757">
    <property type="entry name" value="DIGUANYLATE CYCLASE DGCP"/>
    <property type="match status" value="1"/>
</dbReference>
<dbReference type="Proteomes" id="UP001596031">
    <property type="component" value="Unassembled WGS sequence"/>
</dbReference>
<dbReference type="SMART" id="SM00267">
    <property type="entry name" value="GGDEF"/>
    <property type="match status" value="1"/>
</dbReference>
<dbReference type="SUPFAM" id="SSF141868">
    <property type="entry name" value="EAL domain-like"/>
    <property type="match status" value="1"/>
</dbReference>
<dbReference type="Pfam" id="PF00563">
    <property type="entry name" value="EAL"/>
    <property type="match status" value="1"/>
</dbReference>
<organism evidence="3 4">
    <name type="scientific">Massilia jejuensis</name>
    <dbReference type="NCBI Taxonomy" id="648894"/>
    <lineage>
        <taxon>Bacteria</taxon>
        <taxon>Pseudomonadati</taxon>
        <taxon>Pseudomonadota</taxon>
        <taxon>Betaproteobacteria</taxon>
        <taxon>Burkholderiales</taxon>
        <taxon>Oxalobacteraceae</taxon>
        <taxon>Telluria group</taxon>
        <taxon>Massilia</taxon>
    </lineage>
</organism>
<dbReference type="CDD" id="cd01949">
    <property type="entry name" value="GGDEF"/>
    <property type="match status" value="1"/>
</dbReference>
<dbReference type="InterPro" id="IPR035919">
    <property type="entry name" value="EAL_sf"/>
</dbReference>
<evidence type="ECO:0000313" key="4">
    <source>
        <dbReference type="Proteomes" id="UP001596031"/>
    </source>
</evidence>
<accession>A0ABW0PE71</accession>
<dbReference type="InterPro" id="IPR001633">
    <property type="entry name" value="EAL_dom"/>
</dbReference>
<dbReference type="RefSeq" id="WP_379717367.1">
    <property type="nucleotide sequence ID" value="NZ_JBHSMS010000013.1"/>
</dbReference>
<dbReference type="Gene3D" id="3.20.20.450">
    <property type="entry name" value="EAL domain"/>
    <property type="match status" value="1"/>
</dbReference>
<feature type="domain" description="GGDEF" evidence="2">
    <location>
        <begin position="181"/>
        <end position="335"/>
    </location>
</feature>
<evidence type="ECO:0000313" key="3">
    <source>
        <dbReference type="EMBL" id="MFC5510248.1"/>
    </source>
</evidence>
<feature type="domain" description="EAL" evidence="1">
    <location>
        <begin position="344"/>
        <end position="603"/>
    </location>
</feature>
<dbReference type="InterPro" id="IPR000160">
    <property type="entry name" value="GGDEF_dom"/>
</dbReference>
<protein>
    <submittedName>
        <fullName evidence="3">Bifunctional diguanylate cyclase/phosphodiesterase</fullName>
    </submittedName>
</protein>
<evidence type="ECO:0000259" key="2">
    <source>
        <dbReference type="PROSITE" id="PS50887"/>
    </source>
</evidence>
<reference evidence="4" key="1">
    <citation type="journal article" date="2019" name="Int. J. Syst. Evol. Microbiol.">
        <title>The Global Catalogue of Microorganisms (GCM) 10K type strain sequencing project: providing services to taxonomists for standard genome sequencing and annotation.</title>
        <authorList>
            <consortium name="The Broad Institute Genomics Platform"/>
            <consortium name="The Broad Institute Genome Sequencing Center for Infectious Disease"/>
            <person name="Wu L."/>
            <person name="Ma J."/>
        </authorList>
    </citation>
    <scope>NUCLEOTIDE SEQUENCE [LARGE SCALE GENOMIC DNA]</scope>
    <source>
        <strain evidence="4">CCUG 38813</strain>
    </source>
</reference>
<dbReference type="SMART" id="SM00052">
    <property type="entry name" value="EAL"/>
    <property type="match status" value="1"/>
</dbReference>
<keyword evidence="4" id="KW-1185">Reference proteome</keyword>
<dbReference type="SUPFAM" id="SSF55073">
    <property type="entry name" value="Nucleotide cyclase"/>
    <property type="match status" value="1"/>
</dbReference>
<dbReference type="PANTHER" id="PTHR44757:SF2">
    <property type="entry name" value="BIOFILM ARCHITECTURE MAINTENANCE PROTEIN MBAA"/>
    <property type="match status" value="1"/>
</dbReference>
<name>A0ABW0PE71_9BURK</name>
<dbReference type="PROSITE" id="PS50887">
    <property type="entry name" value="GGDEF"/>
    <property type="match status" value="1"/>
</dbReference>
<sequence>MKTLHSEAAMQVEQIDAYESLVQFLYRAPIGLVQTDLAGTVEMLNPMASNLLMPLASNGGLDNLFAVFEQIAPEVKALVDGFDQPSGVVCDALRVPLGAGQHAPGAPQVLSISLMKLDTQRLMAAITDATLEMQREQENLRRRLRSAARTDALTRLPNRAAASERLQHLLDRGVTREAGETQFALLFLNCDRFRQINDTLGQGVGDRLLIAVGDSLLTTLADRMRAGGLPANGRVDPAAGGTGLVARVGGDEFVVLLDGLLHSDEAERLALRLLDTLARPHTIDGHDIACRASVGVFWSGAVGTGGNADEALRDASIAMIEAKRAGGARHVMFEASMRERAARRADIEAQLRTALNEEQLFVMYQPVVGLSADGTIDHSAGVEALVRWQHPTRGLVPPFDFIGIAEECGLIDQIGDFVLERACTDFMRWRAQLGDHAPRLMAVNLSRAQLAQPDWTAKVARILEKTAMPAAGLQLEVTESLAAQDEHIQLRLHELKALGIKLALDDFGTGYSSLSSLHLLPVDTVKIDRSFVSKADTSHHHRVLIEATVKVAQSLGMNTVAEGIETAGQLDAVRAQSCAKGQGYFFSRPLVSQALVDWIGAQQGSALPA</sequence>
<proteinExistence type="predicted"/>
<dbReference type="InterPro" id="IPR043128">
    <property type="entry name" value="Rev_trsase/Diguanyl_cyclase"/>
</dbReference>
<comment type="caution">
    <text evidence="3">The sequence shown here is derived from an EMBL/GenBank/DDBJ whole genome shotgun (WGS) entry which is preliminary data.</text>
</comment>
<dbReference type="InterPro" id="IPR029787">
    <property type="entry name" value="Nucleotide_cyclase"/>
</dbReference>
<dbReference type="InterPro" id="IPR052155">
    <property type="entry name" value="Biofilm_reg_signaling"/>
</dbReference>
<dbReference type="PROSITE" id="PS50883">
    <property type="entry name" value="EAL"/>
    <property type="match status" value="1"/>
</dbReference>
<gene>
    <name evidence="3" type="ORF">ACFPOU_03785</name>
</gene>
<dbReference type="Gene3D" id="3.30.70.270">
    <property type="match status" value="1"/>
</dbReference>